<dbReference type="PROSITE" id="PS51257">
    <property type="entry name" value="PROKAR_LIPOPROTEIN"/>
    <property type="match status" value="1"/>
</dbReference>
<sequence>MKKSSLNIIVLSIIMLVISSCVNEKKREAEISDIGKEQVEGMSEVLFENDFAEVSKIILAPNEFLTEHDGGERVVYSLSDYSLDWEEKGKSLGTKSRKKGEVHFHKAGDHSAKNNGTTNAEWIVFTRKGWDLPDCGENKVEHDVNDVSPDSSKHLWDNESFKVTKVILPKGQKLPMHSGVNRIVYSLSDYQIMYNSDGGSESDGVKKMKIGDIHWHNACQHSIENTGDSDAEYIVVSYKKKE</sequence>
<dbReference type="EMBL" id="AFXZ01000002">
    <property type="protein sequence ID" value="EGV45022.1"/>
    <property type="molecule type" value="Genomic_DNA"/>
</dbReference>
<evidence type="ECO:0008006" key="4">
    <source>
        <dbReference type="Google" id="ProtNLM"/>
    </source>
</evidence>
<accession>G2E900</accession>
<organism evidence="2 3">
    <name type="scientific">Bizionia argentinensis JUB59</name>
    <dbReference type="NCBI Taxonomy" id="1046627"/>
    <lineage>
        <taxon>Bacteria</taxon>
        <taxon>Pseudomonadati</taxon>
        <taxon>Bacteroidota</taxon>
        <taxon>Flavobacteriia</taxon>
        <taxon>Flavobacteriales</taxon>
        <taxon>Flavobacteriaceae</taxon>
        <taxon>Bizionia</taxon>
    </lineage>
</organism>
<reference evidence="2 3" key="1">
    <citation type="journal article" date="2008" name="Int. J. Syst. Evol. Microbiol.">
        <title>Bizionia argentinensis sp. nov., isolated from surface marine water in Antarctica.</title>
        <authorList>
            <person name="Bercovich A."/>
            <person name="Vazquez S.C."/>
            <person name="Yankilevich P."/>
            <person name="Coria S.H."/>
            <person name="Foti M."/>
            <person name="Hernandez E."/>
            <person name="Vidal A."/>
            <person name="Ruberto L."/>
            <person name="Melo C."/>
            <person name="Marenssi S."/>
            <person name="Criscuolo M."/>
            <person name="Memoli M."/>
            <person name="Arguelles M."/>
            <person name="Mac Cormack W.P."/>
        </authorList>
    </citation>
    <scope>NUCLEOTIDE SEQUENCE [LARGE SCALE GENOMIC DNA]</scope>
    <source>
        <strain evidence="2 3">JUB59</strain>
    </source>
</reference>
<gene>
    <name evidence="2" type="ORF">BZARG_8</name>
</gene>
<keyword evidence="3" id="KW-1185">Reference proteome</keyword>
<dbReference type="eggNOG" id="ENOG5033PJP">
    <property type="taxonomic scope" value="Bacteria"/>
</dbReference>
<protein>
    <recommendedName>
        <fullName evidence="4">Cupin domain-containing protein</fullName>
    </recommendedName>
</protein>
<feature type="compositionally biased region" description="Basic and acidic residues" evidence="1">
    <location>
        <begin position="99"/>
        <end position="112"/>
    </location>
</feature>
<feature type="region of interest" description="Disordered" evidence="1">
    <location>
        <begin position="92"/>
        <end position="115"/>
    </location>
</feature>
<dbReference type="AlphaFoldDB" id="G2E900"/>
<evidence type="ECO:0000256" key="1">
    <source>
        <dbReference type="SAM" id="MobiDB-lite"/>
    </source>
</evidence>
<name>G2E900_9FLAO</name>
<dbReference type="RefSeq" id="WP_008634687.1">
    <property type="nucleotide sequence ID" value="NZ_AFXZ01000002.1"/>
</dbReference>
<dbReference type="OrthoDB" id="785995at2"/>
<dbReference type="SUPFAM" id="SSF51182">
    <property type="entry name" value="RmlC-like cupins"/>
    <property type="match status" value="1"/>
</dbReference>
<dbReference type="Gene3D" id="2.60.120.10">
    <property type="entry name" value="Jelly Rolls"/>
    <property type="match status" value="2"/>
</dbReference>
<comment type="caution">
    <text evidence="2">The sequence shown here is derived from an EMBL/GenBank/DDBJ whole genome shotgun (WGS) entry which is preliminary data.</text>
</comment>
<dbReference type="InterPro" id="IPR014710">
    <property type="entry name" value="RmlC-like_jellyroll"/>
</dbReference>
<dbReference type="InterPro" id="IPR011051">
    <property type="entry name" value="RmlC_Cupin_sf"/>
</dbReference>
<proteinExistence type="predicted"/>
<evidence type="ECO:0000313" key="3">
    <source>
        <dbReference type="Proteomes" id="UP000003730"/>
    </source>
</evidence>
<evidence type="ECO:0000313" key="2">
    <source>
        <dbReference type="EMBL" id="EGV45022.1"/>
    </source>
</evidence>
<dbReference type="Proteomes" id="UP000003730">
    <property type="component" value="Unassembled WGS sequence"/>
</dbReference>